<sequence>MSNFGQILKQVGEFGLFQKCLLAALCIPSMFGGFDVIGQVFTGMSFPHHCNTDWILERGPNLTAERQRNLTLPVNKDGRFESCKMFTPVDLDLETIEAYGINSTTGCIDGWVYEAPEGASGIVTEFDLVCDKSGLIEVAQSIYMAGYMVGALVHGALSDRFGRRFAILLALCVTLSFGVGAAFSPNIYVYMVLKFFSGTSASVIIMITSVLGVEWTSPSKAALCTTLIIIFFAVGLMLLSGVAYLIPNWRILLLVLTSPLVLLLGFFYWFLPESPRWLITQGRKEEALKELRRAARVNGRMVPEDLLDKLEMEGTSEKRNMFDVLRIPYLRKRTFVMGFNWFSTSLLYYGLSLNAEGFGLNLYLTQFIFGFIEIPGMLSCLFFMQHFGRKICQAFYLFFGGAACLVILAIPNDLPVVVTAIAVLGKFAAPASFTTAYIYTAELYPTILRQNGVGVNSMCARVAGILAPLIRLLEVYHSTIPMLIYGIMPVAAGCFCFLLPETLNVELQDHTDCMHHHEFQAPKSPNRTLDGTEMINVNHFTSQGF</sequence>
<dbReference type="PANTHER" id="PTHR24064">
    <property type="entry name" value="SOLUTE CARRIER FAMILY 22 MEMBER"/>
    <property type="match status" value="1"/>
</dbReference>
<name>A0A671XNX4_SPAAU</name>
<evidence type="ECO:0000256" key="3">
    <source>
        <dbReference type="ARBA" id="ARBA00022989"/>
    </source>
</evidence>
<evidence type="ECO:0000256" key="5">
    <source>
        <dbReference type="SAM" id="Phobius"/>
    </source>
</evidence>
<gene>
    <name evidence="7" type="primary">LOC115569657</name>
</gene>
<keyword evidence="8" id="KW-1185">Reference proteome</keyword>
<dbReference type="OMA" id="VWFADSI"/>
<feature type="transmembrane region" description="Helical" evidence="5">
    <location>
        <begin position="189"/>
        <end position="211"/>
    </location>
</feature>
<dbReference type="Gene3D" id="1.20.1250.20">
    <property type="entry name" value="MFS general substrate transporter like domains"/>
    <property type="match status" value="1"/>
</dbReference>
<reference evidence="7" key="2">
    <citation type="submission" date="2025-08" db="UniProtKB">
        <authorList>
            <consortium name="Ensembl"/>
        </authorList>
    </citation>
    <scope>IDENTIFICATION</scope>
</reference>
<protein>
    <submittedName>
        <fullName evidence="7">Solute carrier family 22 member 13b</fullName>
    </submittedName>
</protein>
<dbReference type="GO" id="GO:0016020">
    <property type="term" value="C:membrane"/>
    <property type="evidence" value="ECO:0007669"/>
    <property type="project" value="UniProtKB-SubCell"/>
</dbReference>
<feature type="transmembrane region" description="Helical" evidence="5">
    <location>
        <begin position="223"/>
        <end position="245"/>
    </location>
</feature>
<feature type="transmembrane region" description="Helical" evidence="5">
    <location>
        <begin position="416"/>
        <end position="439"/>
    </location>
</feature>
<dbReference type="PROSITE" id="PS50850">
    <property type="entry name" value="MFS"/>
    <property type="match status" value="1"/>
</dbReference>
<dbReference type="Pfam" id="PF00083">
    <property type="entry name" value="Sugar_tr"/>
    <property type="match status" value="1"/>
</dbReference>
<reference evidence="7" key="3">
    <citation type="submission" date="2025-09" db="UniProtKB">
        <authorList>
            <consortium name="Ensembl"/>
        </authorList>
    </citation>
    <scope>IDENTIFICATION</scope>
</reference>
<evidence type="ECO:0000313" key="7">
    <source>
        <dbReference type="Ensembl" id="ENSSAUP00010052755.1"/>
    </source>
</evidence>
<dbReference type="Proteomes" id="UP000472265">
    <property type="component" value="Chromosome 19"/>
</dbReference>
<feature type="transmembrane region" description="Helical" evidence="5">
    <location>
        <begin position="334"/>
        <end position="351"/>
    </location>
</feature>
<feature type="transmembrane region" description="Helical" evidence="5">
    <location>
        <begin position="451"/>
        <end position="470"/>
    </location>
</feature>
<keyword evidence="3 5" id="KW-1133">Transmembrane helix</keyword>
<feature type="transmembrane region" description="Helical" evidence="5">
    <location>
        <begin position="251"/>
        <end position="271"/>
    </location>
</feature>
<comment type="subcellular location">
    <subcellularLocation>
        <location evidence="1">Membrane</location>
        <topology evidence="1">Multi-pass membrane protein</topology>
    </subcellularLocation>
</comment>
<dbReference type="InterPro" id="IPR020846">
    <property type="entry name" value="MFS_dom"/>
</dbReference>
<dbReference type="AlphaFoldDB" id="A0A671XNX4"/>
<evidence type="ECO:0000256" key="2">
    <source>
        <dbReference type="ARBA" id="ARBA00022692"/>
    </source>
</evidence>
<dbReference type="Ensembl" id="ENSSAUT00010055467.1">
    <property type="protein sequence ID" value="ENSSAUP00010052755.1"/>
    <property type="gene ID" value="ENSSAUG00010021864.1"/>
</dbReference>
<evidence type="ECO:0000259" key="6">
    <source>
        <dbReference type="PROSITE" id="PS50850"/>
    </source>
</evidence>
<keyword evidence="4 5" id="KW-0472">Membrane</keyword>
<dbReference type="InterPro" id="IPR005828">
    <property type="entry name" value="MFS_sugar_transport-like"/>
</dbReference>
<accession>A0A671XNX4</accession>
<dbReference type="InterPro" id="IPR036259">
    <property type="entry name" value="MFS_trans_sf"/>
</dbReference>
<evidence type="ECO:0000313" key="8">
    <source>
        <dbReference type="Proteomes" id="UP000472265"/>
    </source>
</evidence>
<keyword evidence="2 5" id="KW-0812">Transmembrane</keyword>
<proteinExistence type="predicted"/>
<feature type="domain" description="Major facilitator superfamily (MFS) profile" evidence="6">
    <location>
        <begin position="95"/>
        <end position="504"/>
    </location>
</feature>
<feature type="transmembrane region" description="Helical" evidence="5">
    <location>
        <begin position="482"/>
        <end position="500"/>
    </location>
</feature>
<feature type="transmembrane region" description="Helical" evidence="5">
    <location>
        <begin position="363"/>
        <end position="384"/>
    </location>
</feature>
<dbReference type="GeneTree" id="ENSGT00940000154607"/>
<dbReference type="GO" id="GO:0022857">
    <property type="term" value="F:transmembrane transporter activity"/>
    <property type="evidence" value="ECO:0007669"/>
    <property type="project" value="InterPro"/>
</dbReference>
<evidence type="ECO:0000256" key="1">
    <source>
        <dbReference type="ARBA" id="ARBA00004141"/>
    </source>
</evidence>
<feature type="transmembrane region" description="Helical" evidence="5">
    <location>
        <begin position="165"/>
        <end position="183"/>
    </location>
</feature>
<organism evidence="7 8">
    <name type="scientific">Sparus aurata</name>
    <name type="common">Gilthead sea bream</name>
    <dbReference type="NCBI Taxonomy" id="8175"/>
    <lineage>
        <taxon>Eukaryota</taxon>
        <taxon>Metazoa</taxon>
        <taxon>Chordata</taxon>
        <taxon>Craniata</taxon>
        <taxon>Vertebrata</taxon>
        <taxon>Euteleostomi</taxon>
        <taxon>Actinopterygii</taxon>
        <taxon>Neopterygii</taxon>
        <taxon>Teleostei</taxon>
        <taxon>Neoteleostei</taxon>
        <taxon>Acanthomorphata</taxon>
        <taxon>Eupercaria</taxon>
        <taxon>Spariformes</taxon>
        <taxon>Sparidae</taxon>
        <taxon>Sparus</taxon>
    </lineage>
</organism>
<dbReference type="SUPFAM" id="SSF103473">
    <property type="entry name" value="MFS general substrate transporter"/>
    <property type="match status" value="1"/>
</dbReference>
<feature type="transmembrane region" description="Helical" evidence="5">
    <location>
        <begin position="391"/>
        <end position="410"/>
    </location>
</feature>
<evidence type="ECO:0000256" key="4">
    <source>
        <dbReference type="ARBA" id="ARBA00023136"/>
    </source>
</evidence>
<reference evidence="7" key="1">
    <citation type="submission" date="2021-04" db="EMBL/GenBank/DDBJ databases">
        <authorList>
            <consortium name="Wellcome Sanger Institute Data Sharing"/>
        </authorList>
    </citation>
    <scope>NUCLEOTIDE SEQUENCE [LARGE SCALE GENOMIC DNA]</scope>
</reference>